<proteinExistence type="predicted"/>
<evidence type="ECO:0000313" key="2">
    <source>
        <dbReference type="WBParaSite" id="PgE019_g002_t10"/>
    </source>
</evidence>
<name>A0A914ZXC6_PARUN</name>
<sequence>IEDAVLTRFACDITQENCIAVWKCCKDHSSIHTNKVEVWHLIKTWILAERK</sequence>
<reference evidence="2" key="1">
    <citation type="submission" date="2022-11" db="UniProtKB">
        <authorList>
            <consortium name="WormBaseParasite"/>
        </authorList>
    </citation>
    <scope>IDENTIFICATION</scope>
</reference>
<accession>A0A914ZXC6</accession>
<dbReference type="AlphaFoldDB" id="A0A914ZXC6"/>
<dbReference type="WBParaSite" id="PgE019_g002_t10">
    <property type="protein sequence ID" value="PgE019_g002_t10"/>
    <property type="gene ID" value="PgE019_g002"/>
</dbReference>
<organism evidence="1 2">
    <name type="scientific">Parascaris univalens</name>
    <name type="common">Nematode worm</name>
    <dbReference type="NCBI Taxonomy" id="6257"/>
    <lineage>
        <taxon>Eukaryota</taxon>
        <taxon>Metazoa</taxon>
        <taxon>Ecdysozoa</taxon>
        <taxon>Nematoda</taxon>
        <taxon>Chromadorea</taxon>
        <taxon>Rhabditida</taxon>
        <taxon>Spirurina</taxon>
        <taxon>Ascaridomorpha</taxon>
        <taxon>Ascaridoidea</taxon>
        <taxon>Ascarididae</taxon>
        <taxon>Parascaris</taxon>
    </lineage>
</organism>
<evidence type="ECO:0000313" key="1">
    <source>
        <dbReference type="Proteomes" id="UP000887569"/>
    </source>
</evidence>
<keyword evidence="1" id="KW-1185">Reference proteome</keyword>
<dbReference type="Proteomes" id="UP000887569">
    <property type="component" value="Unplaced"/>
</dbReference>
<protein>
    <submittedName>
        <fullName evidence="2">BACK domain-containing protein</fullName>
    </submittedName>
</protein>